<dbReference type="Gene3D" id="3.40.50.150">
    <property type="entry name" value="Vaccinia Virus protein VP39"/>
    <property type="match status" value="1"/>
</dbReference>
<dbReference type="InterPro" id="IPR029063">
    <property type="entry name" value="SAM-dependent_MTases_sf"/>
</dbReference>
<evidence type="ECO:0000259" key="1">
    <source>
        <dbReference type="Pfam" id="PF08241"/>
    </source>
</evidence>
<keyword evidence="2" id="KW-0808">Transferase</keyword>
<keyword evidence="3" id="KW-1185">Reference proteome</keyword>
<reference evidence="3" key="1">
    <citation type="journal article" date="2019" name="Int. J. Syst. Evol. Microbiol.">
        <title>The Global Catalogue of Microorganisms (GCM) 10K type strain sequencing project: providing services to taxonomists for standard genome sequencing and annotation.</title>
        <authorList>
            <consortium name="The Broad Institute Genomics Platform"/>
            <consortium name="The Broad Institute Genome Sequencing Center for Infectious Disease"/>
            <person name="Wu L."/>
            <person name="Ma J."/>
        </authorList>
    </citation>
    <scope>NUCLEOTIDE SEQUENCE [LARGE SCALE GENOMIC DNA]</scope>
    <source>
        <strain evidence="3">CCUG 58728</strain>
    </source>
</reference>
<dbReference type="CDD" id="cd02440">
    <property type="entry name" value="AdoMet_MTases"/>
    <property type="match status" value="1"/>
</dbReference>
<dbReference type="Proteomes" id="UP001595901">
    <property type="component" value="Unassembled WGS sequence"/>
</dbReference>
<proteinExistence type="predicted"/>
<dbReference type="RefSeq" id="WP_380432297.1">
    <property type="nucleotide sequence ID" value="NZ_JBHSAC010000067.1"/>
</dbReference>
<gene>
    <name evidence="2" type="ORF">ACFOSE_08025</name>
</gene>
<protein>
    <submittedName>
        <fullName evidence="2">Methyltransferase domain-containing protein</fullName>
    </submittedName>
</protein>
<dbReference type="GO" id="GO:0008168">
    <property type="term" value="F:methyltransferase activity"/>
    <property type="evidence" value="ECO:0007669"/>
    <property type="project" value="UniProtKB-KW"/>
</dbReference>
<name>A0ABV8D2J0_9STRE</name>
<feature type="domain" description="Methyltransferase type 11" evidence="1">
    <location>
        <begin position="61"/>
        <end position="144"/>
    </location>
</feature>
<dbReference type="EMBL" id="JBHSAC010000067">
    <property type="protein sequence ID" value="MFC3932696.1"/>
    <property type="molecule type" value="Genomic_DNA"/>
</dbReference>
<evidence type="ECO:0000313" key="3">
    <source>
        <dbReference type="Proteomes" id="UP001595901"/>
    </source>
</evidence>
<keyword evidence="2" id="KW-0489">Methyltransferase</keyword>
<organism evidence="2 3">
    <name type="scientific">Streptococcus dentapri</name>
    <dbReference type="NCBI Taxonomy" id="573564"/>
    <lineage>
        <taxon>Bacteria</taxon>
        <taxon>Bacillati</taxon>
        <taxon>Bacillota</taxon>
        <taxon>Bacilli</taxon>
        <taxon>Lactobacillales</taxon>
        <taxon>Streptococcaceae</taxon>
        <taxon>Streptococcus</taxon>
    </lineage>
</organism>
<accession>A0ABV8D2J0</accession>
<comment type="caution">
    <text evidence="2">The sequence shown here is derived from an EMBL/GenBank/DDBJ whole genome shotgun (WGS) entry which is preliminary data.</text>
</comment>
<dbReference type="InterPro" id="IPR013216">
    <property type="entry name" value="Methyltransf_11"/>
</dbReference>
<dbReference type="Pfam" id="PF08241">
    <property type="entry name" value="Methyltransf_11"/>
    <property type="match status" value="1"/>
</dbReference>
<sequence length="246" mass="28785">MDKSLIFNKLQKKATELEIIENLYENDSFANYYQSIINQDELLGDDIDSYKQFFDQSMPVLEIGSGTGRIFNPLFEEGYNIFGLEPAKEMSEYITPKGRDRIYSHTLQEIEKLPQKNIEVIIIPATTVSLFSHEDFYDFLKKIKETQPHIRRIVFDFLKESFFESTDGLIQSNYVNGEKFYNVNFFDPTKEQIIYNLVSPKKLGISVKYSYSHEVLEKIFRKLGFSLKLVKDSDTYAMVEGIFNEE</sequence>
<evidence type="ECO:0000313" key="2">
    <source>
        <dbReference type="EMBL" id="MFC3932696.1"/>
    </source>
</evidence>
<dbReference type="SUPFAM" id="SSF53335">
    <property type="entry name" value="S-adenosyl-L-methionine-dependent methyltransferases"/>
    <property type="match status" value="1"/>
</dbReference>
<dbReference type="GO" id="GO:0032259">
    <property type="term" value="P:methylation"/>
    <property type="evidence" value="ECO:0007669"/>
    <property type="project" value="UniProtKB-KW"/>
</dbReference>